<dbReference type="GO" id="GO:0000209">
    <property type="term" value="P:protein polyubiquitination"/>
    <property type="evidence" value="ECO:0007669"/>
    <property type="project" value="TreeGrafter"/>
</dbReference>
<dbReference type="GeneID" id="119725259"/>
<evidence type="ECO:0000259" key="5">
    <source>
        <dbReference type="PROSITE" id="PS50089"/>
    </source>
</evidence>
<dbReference type="InterPro" id="IPR051438">
    <property type="entry name" value="RNF_E3_ubiq-protein_ligase"/>
</dbReference>
<dbReference type="SUPFAM" id="SSF57850">
    <property type="entry name" value="RING/U-box"/>
    <property type="match status" value="1"/>
</dbReference>
<evidence type="ECO:0000256" key="2">
    <source>
        <dbReference type="ARBA" id="ARBA00022771"/>
    </source>
</evidence>
<dbReference type="PANTHER" id="PTHR46016">
    <property type="entry name" value="ZINC FINGER, RING/FYVE/PHD-TYPE"/>
    <property type="match status" value="1"/>
</dbReference>
<feature type="domain" description="RING-type" evidence="5">
    <location>
        <begin position="176"/>
        <end position="219"/>
    </location>
</feature>
<keyword evidence="2 4" id="KW-0863">Zinc-finger</keyword>
<evidence type="ECO:0000313" key="6">
    <source>
        <dbReference type="EnsemblMetazoa" id="XP_038052527.1"/>
    </source>
</evidence>
<dbReference type="InterPro" id="IPR001841">
    <property type="entry name" value="Znf_RING"/>
</dbReference>
<dbReference type="Proteomes" id="UP000887568">
    <property type="component" value="Unplaced"/>
</dbReference>
<organism evidence="6 7">
    <name type="scientific">Patiria miniata</name>
    <name type="common">Bat star</name>
    <name type="synonym">Asterina miniata</name>
    <dbReference type="NCBI Taxonomy" id="46514"/>
    <lineage>
        <taxon>Eukaryota</taxon>
        <taxon>Metazoa</taxon>
        <taxon>Echinodermata</taxon>
        <taxon>Eleutherozoa</taxon>
        <taxon>Asterozoa</taxon>
        <taxon>Asteroidea</taxon>
        <taxon>Valvatacea</taxon>
        <taxon>Valvatida</taxon>
        <taxon>Asterinidae</taxon>
        <taxon>Patiria</taxon>
    </lineage>
</organism>
<dbReference type="OrthoDB" id="10032694at2759"/>
<dbReference type="PANTHER" id="PTHR46016:SF1">
    <property type="entry name" value="RING-TYPE DOMAIN-CONTAINING PROTEIN"/>
    <property type="match status" value="1"/>
</dbReference>
<dbReference type="OMA" id="MEQHINC"/>
<evidence type="ECO:0000313" key="7">
    <source>
        <dbReference type="Proteomes" id="UP000887568"/>
    </source>
</evidence>
<dbReference type="RefSeq" id="XP_038052527.1">
    <property type="nucleotide sequence ID" value="XM_038196599.1"/>
</dbReference>
<dbReference type="GO" id="GO:0006511">
    <property type="term" value="P:ubiquitin-dependent protein catabolic process"/>
    <property type="evidence" value="ECO:0007669"/>
    <property type="project" value="TreeGrafter"/>
</dbReference>
<keyword evidence="1" id="KW-0479">Metal-binding</keyword>
<dbReference type="AlphaFoldDB" id="A0A913ZL54"/>
<dbReference type="PROSITE" id="PS50089">
    <property type="entry name" value="ZF_RING_2"/>
    <property type="match status" value="1"/>
</dbReference>
<accession>A0A913ZL54</accession>
<dbReference type="Gene3D" id="3.30.40.10">
    <property type="entry name" value="Zinc/RING finger domain, C3HC4 (zinc finger)"/>
    <property type="match status" value="1"/>
</dbReference>
<keyword evidence="3" id="KW-0862">Zinc</keyword>
<dbReference type="InterPro" id="IPR013083">
    <property type="entry name" value="Znf_RING/FYVE/PHD"/>
</dbReference>
<proteinExistence type="predicted"/>
<evidence type="ECO:0000256" key="4">
    <source>
        <dbReference type="PROSITE-ProRule" id="PRU00175"/>
    </source>
</evidence>
<evidence type="ECO:0000256" key="3">
    <source>
        <dbReference type="ARBA" id="ARBA00022833"/>
    </source>
</evidence>
<dbReference type="GO" id="GO:0061630">
    <property type="term" value="F:ubiquitin protein ligase activity"/>
    <property type="evidence" value="ECO:0007669"/>
    <property type="project" value="TreeGrafter"/>
</dbReference>
<dbReference type="GO" id="GO:0008270">
    <property type="term" value="F:zinc ion binding"/>
    <property type="evidence" value="ECO:0007669"/>
    <property type="project" value="UniProtKB-KW"/>
</dbReference>
<sequence length="357" mass="40016">MSFKFHEASLEKICRICTNRLHPGSTVSTRKPVFCANVNKEIFNVFGVSTWEDTPDQHPQKLCEKCARKIRHYTSGERTYSVSNIKRRQTVQSEWPKHSRTGKCFVCKLVPQQGRGGGSYKPKCDSSRQVKSTDSALCFQGKDNIFSELPSQTLSCIVPPSIDILCHRGEEFLFICVICQCIISRPAVQTPCEHVFCSTCLSKCFQFASCHKINCPTCKQTLDFQEVTKIPRILNVQLDNLTVICHNCTQIGRLSQLVDHDCSPNSTPDHKVTIVEAPKSSLLPQDDKAAQITNAARILKELASNHKVGTQIPSEVEEATDKWMCHKLKQDKSLVTIKTGGRVSSKIILIDLNFLSS</sequence>
<evidence type="ECO:0000256" key="1">
    <source>
        <dbReference type="ARBA" id="ARBA00022723"/>
    </source>
</evidence>
<reference evidence="6" key="1">
    <citation type="submission" date="2022-11" db="UniProtKB">
        <authorList>
            <consortium name="EnsemblMetazoa"/>
        </authorList>
    </citation>
    <scope>IDENTIFICATION</scope>
</reference>
<dbReference type="EnsemblMetazoa" id="XM_038196599.1">
    <property type="protein sequence ID" value="XP_038052527.1"/>
    <property type="gene ID" value="LOC119725259"/>
</dbReference>
<keyword evidence="7" id="KW-1185">Reference proteome</keyword>
<dbReference type="InterPro" id="IPR017907">
    <property type="entry name" value="Znf_RING_CS"/>
</dbReference>
<protein>
    <recommendedName>
        <fullName evidence="5">RING-type domain-containing protein</fullName>
    </recommendedName>
</protein>
<name>A0A913ZL54_PATMI</name>
<dbReference type="PROSITE" id="PS00518">
    <property type="entry name" value="ZF_RING_1"/>
    <property type="match status" value="1"/>
</dbReference>